<proteinExistence type="predicted"/>
<reference evidence="1" key="1">
    <citation type="submission" date="2022-11" db="EMBL/GenBank/DDBJ databases">
        <authorList>
            <person name="Petersen C."/>
        </authorList>
    </citation>
    <scope>NUCLEOTIDE SEQUENCE</scope>
    <source>
        <strain evidence="1">IBT 22155</strain>
    </source>
</reference>
<evidence type="ECO:0000313" key="2">
    <source>
        <dbReference type="Proteomes" id="UP001149079"/>
    </source>
</evidence>
<organism evidence="1 2">
    <name type="scientific">Penicillium bovifimosum</name>
    <dbReference type="NCBI Taxonomy" id="126998"/>
    <lineage>
        <taxon>Eukaryota</taxon>
        <taxon>Fungi</taxon>
        <taxon>Dikarya</taxon>
        <taxon>Ascomycota</taxon>
        <taxon>Pezizomycotina</taxon>
        <taxon>Eurotiomycetes</taxon>
        <taxon>Eurotiomycetidae</taxon>
        <taxon>Eurotiales</taxon>
        <taxon>Aspergillaceae</taxon>
        <taxon>Penicillium</taxon>
    </lineage>
</organism>
<dbReference type="AlphaFoldDB" id="A0A9W9KY12"/>
<comment type="caution">
    <text evidence="1">The sequence shown here is derived from an EMBL/GenBank/DDBJ whole genome shotgun (WGS) entry which is preliminary data.</text>
</comment>
<dbReference type="GeneID" id="81408562"/>
<evidence type="ECO:0000313" key="1">
    <source>
        <dbReference type="EMBL" id="KAJ5124823.1"/>
    </source>
</evidence>
<dbReference type="EMBL" id="JAPQKL010000006">
    <property type="protein sequence ID" value="KAJ5124823.1"/>
    <property type="molecule type" value="Genomic_DNA"/>
</dbReference>
<sequence length="220" mass="24670">MTALLEALSDLDESPDTLPPTPVHKPLEVQVQNMLDQAKDNAVSGPNIADFRDRELLAKHFYSTFDKDAFLPAFSGLKNTWISMLPDPTRSGFSEVRILAMLSMLLLPYTNTCLHLDIWANLAAQIKLNLDMEAQGEATLARGHWCQILEYWDVMGKQPRFEQVKLASFKQRAERPKRQRTAKTSTSLVAPKIARWLPLRKGNLPADLPNKFSSGVPDGA</sequence>
<reference evidence="1" key="2">
    <citation type="journal article" date="2023" name="IMA Fungus">
        <title>Comparative genomic study of the Penicillium genus elucidates a diverse pangenome and 15 lateral gene transfer events.</title>
        <authorList>
            <person name="Petersen C."/>
            <person name="Sorensen T."/>
            <person name="Nielsen M.R."/>
            <person name="Sondergaard T.E."/>
            <person name="Sorensen J.L."/>
            <person name="Fitzpatrick D.A."/>
            <person name="Frisvad J.C."/>
            <person name="Nielsen K.L."/>
        </authorList>
    </citation>
    <scope>NUCLEOTIDE SEQUENCE</scope>
    <source>
        <strain evidence="1">IBT 22155</strain>
    </source>
</reference>
<keyword evidence="2" id="KW-1185">Reference proteome</keyword>
<name>A0A9W9KY12_9EURO</name>
<gene>
    <name evidence="1" type="ORF">N7515_008648</name>
</gene>
<accession>A0A9W9KY12</accession>
<dbReference type="RefSeq" id="XP_056519222.1">
    <property type="nucleotide sequence ID" value="XM_056669392.1"/>
</dbReference>
<dbReference type="Proteomes" id="UP001149079">
    <property type="component" value="Unassembled WGS sequence"/>
</dbReference>
<protein>
    <submittedName>
        <fullName evidence="1">Uncharacterized protein</fullName>
    </submittedName>
</protein>